<dbReference type="InterPro" id="IPR003329">
    <property type="entry name" value="Cytidylyl_trans"/>
</dbReference>
<dbReference type="GO" id="GO:0008690">
    <property type="term" value="F:3-deoxy-manno-octulosonate cytidylyltransferase activity"/>
    <property type="evidence" value="ECO:0007669"/>
    <property type="project" value="UniProtKB-EC"/>
</dbReference>
<comment type="pathway">
    <text evidence="4">Nucleotide-sugar biosynthesis; CMP-3-deoxy-D-manno-octulosonate biosynthesis; CMP-3-deoxy-D-manno-octulosonate from 3-deoxy-D-manno-octulosonate and CTP: step 1/1.</text>
</comment>
<comment type="similarity">
    <text evidence="4">Belongs to the KdsB family.</text>
</comment>
<evidence type="ECO:0000256" key="2">
    <source>
        <dbReference type="ARBA" id="ARBA00022695"/>
    </source>
</evidence>
<evidence type="ECO:0000256" key="4">
    <source>
        <dbReference type="HAMAP-Rule" id="MF_00057"/>
    </source>
</evidence>
<keyword evidence="4" id="KW-0963">Cytoplasm</keyword>
<dbReference type="EMBL" id="JAPMOU010000012">
    <property type="protein sequence ID" value="MDE1462615.1"/>
    <property type="molecule type" value="Genomic_DNA"/>
</dbReference>
<dbReference type="NCBIfam" id="NF009905">
    <property type="entry name" value="PRK13368.1"/>
    <property type="match status" value="1"/>
</dbReference>
<keyword evidence="1 4" id="KW-0808">Transferase</keyword>
<organism evidence="5 6">
    <name type="scientific">Spartinivicinus poritis</name>
    <dbReference type="NCBI Taxonomy" id="2994640"/>
    <lineage>
        <taxon>Bacteria</taxon>
        <taxon>Pseudomonadati</taxon>
        <taxon>Pseudomonadota</taxon>
        <taxon>Gammaproteobacteria</taxon>
        <taxon>Oceanospirillales</taxon>
        <taxon>Zooshikellaceae</taxon>
        <taxon>Spartinivicinus</taxon>
    </lineage>
</organism>
<comment type="catalytic activity">
    <reaction evidence="4">
        <text>3-deoxy-alpha-D-manno-oct-2-ulosonate + CTP = CMP-3-deoxy-beta-D-manno-octulosonate + diphosphate</text>
        <dbReference type="Rhea" id="RHEA:23448"/>
        <dbReference type="ChEBI" id="CHEBI:33019"/>
        <dbReference type="ChEBI" id="CHEBI:37563"/>
        <dbReference type="ChEBI" id="CHEBI:85986"/>
        <dbReference type="ChEBI" id="CHEBI:85987"/>
        <dbReference type="EC" id="2.7.7.38"/>
    </reaction>
</comment>
<dbReference type="Proteomes" id="UP001528823">
    <property type="component" value="Unassembled WGS sequence"/>
</dbReference>
<dbReference type="SUPFAM" id="SSF53448">
    <property type="entry name" value="Nucleotide-diphospho-sugar transferases"/>
    <property type="match status" value="1"/>
</dbReference>
<dbReference type="EC" id="2.7.7.38" evidence="4"/>
<comment type="caution">
    <text evidence="5">The sequence shown here is derived from an EMBL/GenBank/DDBJ whole genome shotgun (WGS) entry which is preliminary data.</text>
</comment>
<keyword evidence="2 4" id="KW-0548">Nucleotidyltransferase</keyword>
<dbReference type="NCBIfam" id="NF003952">
    <property type="entry name" value="PRK05450.1-5"/>
    <property type="match status" value="1"/>
</dbReference>
<dbReference type="PANTHER" id="PTHR42866:SF2">
    <property type="entry name" value="3-DEOXY-MANNO-OCTULOSONATE CYTIDYLYLTRANSFERASE, MITOCHONDRIAL"/>
    <property type="match status" value="1"/>
</dbReference>
<keyword evidence="3 4" id="KW-0448">Lipopolysaccharide biosynthesis</keyword>
<proteinExistence type="inferred from homology"/>
<gene>
    <name evidence="4 5" type="primary">kdsB</name>
    <name evidence="5" type="ORF">ORQ98_11605</name>
</gene>
<name>A0ABT5U8V0_9GAMM</name>
<dbReference type="PANTHER" id="PTHR42866">
    <property type="entry name" value="3-DEOXY-MANNO-OCTULOSONATE CYTIDYLYLTRANSFERASE"/>
    <property type="match status" value="1"/>
</dbReference>
<dbReference type="NCBIfam" id="NF003950">
    <property type="entry name" value="PRK05450.1-3"/>
    <property type="match status" value="1"/>
</dbReference>
<keyword evidence="6" id="KW-1185">Reference proteome</keyword>
<dbReference type="NCBIfam" id="TIGR00466">
    <property type="entry name" value="kdsB"/>
    <property type="match status" value="1"/>
</dbReference>
<dbReference type="RefSeq" id="WP_274688969.1">
    <property type="nucleotide sequence ID" value="NZ_JAPMOU010000012.1"/>
</dbReference>
<evidence type="ECO:0000256" key="1">
    <source>
        <dbReference type="ARBA" id="ARBA00022679"/>
    </source>
</evidence>
<dbReference type="InterPro" id="IPR004528">
    <property type="entry name" value="KdsB"/>
</dbReference>
<comment type="function">
    <text evidence="4">Activates KDO (a required 8-carbon sugar) for incorporation into bacterial lipopolysaccharide in Gram-negative bacteria.</text>
</comment>
<protein>
    <recommendedName>
        <fullName evidence="4">3-deoxy-manno-octulosonate cytidylyltransferase</fullName>
        <ecNumber evidence="4">2.7.7.38</ecNumber>
    </recommendedName>
    <alternativeName>
        <fullName evidence="4">CMP-2-keto-3-deoxyoctulosonic acid synthase</fullName>
        <shortName evidence="4">CKS</shortName>
        <shortName evidence="4">CMP-KDO synthase</shortName>
    </alternativeName>
</protein>
<reference evidence="5 6" key="1">
    <citation type="submission" date="2022-11" db="EMBL/GenBank/DDBJ databases">
        <title>Spartinivicinus poritis sp. nov., isolated from scleractinian coral Porites lutea.</title>
        <authorList>
            <person name="Zhang G."/>
            <person name="Cai L."/>
            <person name="Wei Q."/>
        </authorList>
    </citation>
    <scope>NUCLEOTIDE SEQUENCE [LARGE SCALE GENOMIC DNA]</scope>
    <source>
        <strain evidence="5 6">A2-2</strain>
    </source>
</reference>
<evidence type="ECO:0000256" key="3">
    <source>
        <dbReference type="ARBA" id="ARBA00022985"/>
    </source>
</evidence>
<dbReference type="CDD" id="cd02517">
    <property type="entry name" value="CMP-KDO-Synthetase"/>
    <property type="match status" value="1"/>
</dbReference>
<sequence length="259" mass="28328">MKFTVVIPARYASTRLPGKPLLLIGGKPMIQHVYQQALQSQATRVVVATDHQGIAEAVQSFGGEVCLTAANHPSGTDRVEEVARKLALADDEVVVNIQGDEPLIPPSVINQVAGLLGSQPKCEMATLIEPIAEVDDLFNPNVVKVVLNARGEASYFSRAPMPWSREQFNLAKPPNQLPSGPFYRHIGIYGYRVGLLHRYVNWPVAPTEQLECLEQLRALWQGVKIAVAQAVEVPPIGVDTEQDLAKVRQLVEEGNSNND</sequence>
<dbReference type="Pfam" id="PF02348">
    <property type="entry name" value="CTP_transf_3"/>
    <property type="match status" value="1"/>
</dbReference>
<evidence type="ECO:0000313" key="6">
    <source>
        <dbReference type="Proteomes" id="UP001528823"/>
    </source>
</evidence>
<evidence type="ECO:0000313" key="5">
    <source>
        <dbReference type="EMBL" id="MDE1462615.1"/>
    </source>
</evidence>
<comment type="subcellular location">
    <subcellularLocation>
        <location evidence="4">Cytoplasm</location>
    </subcellularLocation>
</comment>
<dbReference type="Gene3D" id="3.90.550.10">
    <property type="entry name" value="Spore Coat Polysaccharide Biosynthesis Protein SpsA, Chain A"/>
    <property type="match status" value="1"/>
</dbReference>
<accession>A0ABT5U8V0</accession>
<dbReference type="InterPro" id="IPR029044">
    <property type="entry name" value="Nucleotide-diphossugar_trans"/>
</dbReference>
<dbReference type="HAMAP" id="MF_00057">
    <property type="entry name" value="KdsB"/>
    <property type="match status" value="1"/>
</dbReference>